<gene>
    <name evidence="2" type="ORF">FH715_07150</name>
</gene>
<evidence type="ECO:0000313" key="3">
    <source>
        <dbReference type="Proteomes" id="UP000311713"/>
    </source>
</evidence>
<proteinExistence type="predicted"/>
<evidence type="ECO:0008006" key="4">
    <source>
        <dbReference type="Google" id="ProtNLM"/>
    </source>
</evidence>
<dbReference type="EMBL" id="VDGT01000004">
    <property type="protein sequence ID" value="TNM32171.1"/>
    <property type="molecule type" value="Genomic_DNA"/>
</dbReference>
<accession>A0A5C4V8S0</accession>
<protein>
    <recommendedName>
        <fullName evidence="4">DUF1990 family protein</fullName>
    </recommendedName>
</protein>
<organism evidence="2 3">
    <name type="scientific">Streptomyces sedi</name>
    <dbReference type="NCBI Taxonomy" id="555059"/>
    <lineage>
        <taxon>Bacteria</taxon>
        <taxon>Bacillati</taxon>
        <taxon>Actinomycetota</taxon>
        <taxon>Actinomycetes</taxon>
        <taxon>Kitasatosporales</taxon>
        <taxon>Streptomycetaceae</taxon>
        <taxon>Streptomyces</taxon>
    </lineage>
</organism>
<evidence type="ECO:0000256" key="1">
    <source>
        <dbReference type="SAM" id="MobiDB-lite"/>
    </source>
</evidence>
<dbReference type="Proteomes" id="UP000311713">
    <property type="component" value="Unassembled WGS sequence"/>
</dbReference>
<dbReference type="AlphaFoldDB" id="A0A5C4V8S0"/>
<sequence length="207" mass="23261">MTATRLDELIPEWDVRDRHTQPVRAPRAEVLRTARELQFKDLPMMHLLMRVGTLGTKRGQGKRPFLDSMVAGGFSWLHRDDDELIVGAAVRTSGDKGPSPLGDDPFTGFQRLTEPGHYKVAFNFRVDDGELSTETRVISTDDATRRKFARYWKVIRLPSGVIRIEWLQSIRKESERRAAAGPQGPAAEQPPTAREDQTTSTPGDQPA</sequence>
<evidence type="ECO:0000313" key="2">
    <source>
        <dbReference type="EMBL" id="TNM32171.1"/>
    </source>
</evidence>
<dbReference type="RefSeq" id="WP_139641930.1">
    <property type="nucleotide sequence ID" value="NZ_BAAAZS010000025.1"/>
</dbReference>
<dbReference type="OrthoDB" id="5464833at2"/>
<feature type="region of interest" description="Disordered" evidence="1">
    <location>
        <begin position="173"/>
        <end position="207"/>
    </location>
</feature>
<keyword evidence="3" id="KW-1185">Reference proteome</keyword>
<name>A0A5C4V8S0_9ACTN</name>
<feature type="compositionally biased region" description="Polar residues" evidence="1">
    <location>
        <begin position="198"/>
        <end position="207"/>
    </location>
</feature>
<feature type="compositionally biased region" description="Low complexity" evidence="1">
    <location>
        <begin position="179"/>
        <end position="191"/>
    </location>
</feature>
<reference evidence="2 3" key="1">
    <citation type="submission" date="2019-06" db="EMBL/GenBank/DDBJ databases">
        <title>Draft genome of Streptomyces sedi sp. JCM16909.</title>
        <authorList>
            <person name="Klykleung N."/>
            <person name="Tanasupawat S."/>
            <person name="Kudo T."/>
            <person name="Yuki M."/>
            <person name="Ohkuma M."/>
        </authorList>
    </citation>
    <scope>NUCLEOTIDE SEQUENCE [LARGE SCALE GENOMIC DNA]</scope>
    <source>
        <strain evidence="2 3">JCM 16909</strain>
    </source>
</reference>
<comment type="caution">
    <text evidence="2">The sequence shown here is derived from an EMBL/GenBank/DDBJ whole genome shotgun (WGS) entry which is preliminary data.</text>
</comment>